<accession>A0A2V4AC93</accession>
<name>A0A2V4AC93_9PSEU</name>
<proteinExistence type="predicted"/>
<comment type="caution">
    <text evidence="1">The sequence shown here is derived from an EMBL/GenBank/DDBJ whole genome shotgun (WGS) entry which is preliminary data.</text>
</comment>
<dbReference type="Proteomes" id="UP000249915">
    <property type="component" value="Plasmid pPmurDSM45305"/>
</dbReference>
<evidence type="ECO:0000313" key="2">
    <source>
        <dbReference type="Proteomes" id="UP000249915"/>
    </source>
</evidence>
<sequence length="165" mass="18379">MPREFLCQRYEKGASTLRNKLDDTDYYAVSACSDLPRECHREDHVIQRGAAVGFGRWFFFPATEPALAFGRAARMSLDCTSGYGVYAAAHEIKFCERHGADECVLLVDITGGDLARREDEVEALKRFVQAVKEYPWSSMWRAPTGYLTELSGGRVVTTGSGSLPL</sequence>
<dbReference type="OrthoDB" id="4327094at2"/>
<gene>
    <name evidence="1" type="ORF">BAY60_36025</name>
</gene>
<dbReference type="EMBL" id="MASW01000024">
    <property type="protein sequence ID" value="PXY16603.1"/>
    <property type="molecule type" value="Genomic_DNA"/>
</dbReference>
<organism evidence="1 2">
    <name type="scientific">Prauserella muralis</name>
    <dbReference type="NCBI Taxonomy" id="588067"/>
    <lineage>
        <taxon>Bacteria</taxon>
        <taxon>Bacillati</taxon>
        <taxon>Actinomycetota</taxon>
        <taxon>Actinomycetes</taxon>
        <taxon>Pseudonocardiales</taxon>
        <taxon>Pseudonocardiaceae</taxon>
        <taxon>Prauserella</taxon>
    </lineage>
</organism>
<dbReference type="RefSeq" id="WP_112278846.1">
    <property type="nucleotide sequence ID" value="NZ_CM009984.1"/>
</dbReference>
<geneLocation type="plasmid" evidence="2">
    <name>ppmurdsm45305</name>
</geneLocation>
<dbReference type="AlphaFoldDB" id="A0A2V4AC93"/>
<protein>
    <submittedName>
        <fullName evidence="1">Uncharacterized protein</fullName>
    </submittedName>
</protein>
<evidence type="ECO:0000313" key="1">
    <source>
        <dbReference type="EMBL" id="PXY16603.1"/>
    </source>
</evidence>
<reference evidence="1 2" key="1">
    <citation type="submission" date="2016-07" db="EMBL/GenBank/DDBJ databases">
        <title>Draft genome sequence of Prauserella muralis DSM 45305, isolated from a mould-covered wall in an indoor environment.</title>
        <authorList>
            <person name="Ruckert C."/>
            <person name="Albersmeier A."/>
            <person name="Jiang C.-L."/>
            <person name="Jiang Y."/>
            <person name="Kalinowski J."/>
            <person name="Schneider O."/>
            <person name="Winkler A."/>
            <person name="Zotchev S.B."/>
        </authorList>
    </citation>
    <scope>NUCLEOTIDE SEQUENCE [LARGE SCALE GENOMIC DNA]</scope>
    <source>
        <strain evidence="1 2">DSM 45305</strain>
        <plasmid evidence="2">ppmurdsm45305</plasmid>
    </source>
</reference>
<keyword evidence="2" id="KW-1185">Reference proteome</keyword>
<keyword evidence="1" id="KW-0614">Plasmid</keyword>